<keyword evidence="3 10" id="KW-0813">Transport</keyword>
<gene>
    <name evidence="15" type="ORF">BWK73_16110</name>
</gene>
<dbReference type="PANTHER" id="PTHR30332">
    <property type="entry name" value="PROBABLE GENERAL SECRETION PATHWAY PROTEIN D"/>
    <property type="match status" value="1"/>
</dbReference>
<keyword evidence="9" id="KW-0998">Cell outer membrane</keyword>
<dbReference type="EMBL" id="MTEJ01000075">
    <property type="protein sequence ID" value="OQX11991.1"/>
    <property type="molecule type" value="Genomic_DNA"/>
</dbReference>
<dbReference type="GO" id="GO:0015627">
    <property type="term" value="C:type II protein secretion system complex"/>
    <property type="evidence" value="ECO:0007669"/>
    <property type="project" value="InterPro"/>
</dbReference>
<comment type="caution">
    <text evidence="15">The sequence shown here is derived from an EMBL/GenBank/DDBJ whole genome shotgun (WGS) entry which is preliminary data.</text>
</comment>
<evidence type="ECO:0000259" key="12">
    <source>
        <dbReference type="Pfam" id="PF00263"/>
    </source>
</evidence>
<evidence type="ECO:0000259" key="13">
    <source>
        <dbReference type="Pfam" id="PF03958"/>
    </source>
</evidence>
<proteinExistence type="inferred from homology"/>
<dbReference type="Proteomes" id="UP000192491">
    <property type="component" value="Unassembled WGS sequence"/>
</dbReference>
<dbReference type="GO" id="GO:0009279">
    <property type="term" value="C:cell outer membrane"/>
    <property type="evidence" value="ECO:0007669"/>
    <property type="project" value="UniProtKB-SubCell"/>
</dbReference>
<organism evidence="15 16">
    <name type="scientific">Thiothrix lacustris</name>
    <dbReference type="NCBI Taxonomy" id="525917"/>
    <lineage>
        <taxon>Bacteria</taxon>
        <taxon>Pseudomonadati</taxon>
        <taxon>Pseudomonadota</taxon>
        <taxon>Gammaproteobacteria</taxon>
        <taxon>Thiotrichales</taxon>
        <taxon>Thiotrichaceae</taxon>
        <taxon>Thiothrix</taxon>
    </lineage>
</organism>
<feature type="domain" description="GspD-like N0" evidence="14">
    <location>
        <begin position="135"/>
        <end position="205"/>
    </location>
</feature>
<dbReference type="Pfam" id="PF03958">
    <property type="entry name" value="Secretin_N"/>
    <property type="match status" value="3"/>
</dbReference>
<keyword evidence="6" id="KW-0732">Signal</keyword>
<feature type="domain" description="NolW-like" evidence="13">
    <location>
        <begin position="230"/>
        <end position="288"/>
    </location>
</feature>
<dbReference type="InterPro" id="IPR038591">
    <property type="entry name" value="NolW-like_sf"/>
</dbReference>
<dbReference type="InterPro" id="IPR001775">
    <property type="entry name" value="GspD/PilQ"/>
</dbReference>
<evidence type="ECO:0000256" key="8">
    <source>
        <dbReference type="ARBA" id="ARBA00023136"/>
    </source>
</evidence>
<dbReference type="PROSITE" id="PS51257">
    <property type="entry name" value="PROKAR_LIPOPROTEIN"/>
    <property type="match status" value="1"/>
</dbReference>
<dbReference type="Pfam" id="PF21305">
    <property type="entry name" value="type_II_gspD_N0"/>
    <property type="match status" value="1"/>
</dbReference>
<dbReference type="InterPro" id="IPR005644">
    <property type="entry name" value="NolW-like"/>
</dbReference>
<evidence type="ECO:0000313" key="16">
    <source>
        <dbReference type="Proteomes" id="UP000192491"/>
    </source>
</evidence>
<evidence type="ECO:0000256" key="2">
    <source>
        <dbReference type="ARBA" id="ARBA00006980"/>
    </source>
</evidence>
<protein>
    <submittedName>
        <fullName evidence="15">Type II secretion system protein GspD</fullName>
    </submittedName>
</protein>
<keyword evidence="7" id="KW-0653">Protein transport</keyword>
<name>A0A1Y1QRC9_9GAMM</name>
<evidence type="ECO:0000256" key="5">
    <source>
        <dbReference type="ARBA" id="ARBA00022692"/>
    </source>
</evidence>
<feature type="domain" description="Type II/III secretion system secretin-like" evidence="12">
    <location>
        <begin position="567"/>
        <end position="728"/>
    </location>
</feature>
<feature type="domain" description="NolW-like" evidence="13">
    <location>
        <begin position="297"/>
        <end position="361"/>
    </location>
</feature>
<sequence length="764" mass="80818">MNYKGNIIGLVSVAVVMSACTSIKGSPGYRDNTKSGGFQRSAAIKELNDATYSHPVLRPASAPKVQPANYQTAAPATTAPAWDAMQPSATAPAGNANKTDDVELILGSQDYYRSDVKRPAVASSGKSKGGEGVALNFERASIREVVKVVLGDILKQTYTVEPGVEGEVTISSTDPIDRDALIPTLESLLQTQGAVLYKDDTGNFRVAARANIKGRGLMPSTGSIKPGYSMQVITLRYIPAAEMQKILEPIASPDAFVRVDPNRNMLVLAGTSSELANLSATIKTFDVDVLKGMSVGLYRVKNVEAAIVAKNLDALFGESGNSPMAGMIKIMPIEHMNSIMIISANPDYLKDMKDWVDRFDQVSPTAGQQLFVYHVQNGSAEHLAEMLNQVFGGKKSSSSKLPGDANTSSLAPGLTPASVGADGQPVPAADAQGTPAASAEPAKTMLGSSTDGGVTINPDAEVRIVADKTNNSLMIMATNDNYQQILESLKRIDIMPMQVQVEASIMEVTLTDGLEYGLQWYFRNSGNTVGSNGLGRAAASESGFVPPTGFSFATSGAASNVLGVVNALARESKVRVLSSPSILVLDNQTASIRVGDQQPIFTGKLNDSTGGSSTTVQYKDTGVSLQVTPHVNSNGLVKMDIQQDITDTGEIDAATGNRSFLQRNIKSNVAVKSGETIVLGGLIRDNSSTGKNGVPGLSKLPIVGSAFSGSSSGGKRTELLVLITPTAIKDQRDLVKTGEEMRERMQRLMDGDKFIPQLRGQYVN</sequence>
<keyword evidence="8" id="KW-0472">Membrane</keyword>
<dbReference type="Gene3D" id="3.30.1370.120">
    <property type="match status" value="3"/>
</dbReference>
<keyword evidence="4" id="KW-1134">Transmembrane beta strand</keyword>
<comment type="subcellular location">
    <subcellularLocation>
        <location evidence="1 10">Cell outer membrane</location>
    </subcellularLocation>
</comment>
<evidence type="ECO:0000256" key="6">
    <source>
        <dbReference type="ARBA" id="ARBA00022729"/>
    </source>
</evidence>
<dbReference type="PRINTS" id="PR00811">
    <property type="entry name" value="BCTERIALGSPD"/>
</dbReference>
<keyword evidence="5" id="KW-0812">Transmembrane</keyword>
<dbReference type="InterPro" id="IPR013356">
    <property type="entry name" value="T2SS_GspD"/>
</dbReference>
<reference evidence="15 16" key="1">
    <citation type="submission" date="2017-01" db="EMBL/GenBank/DDBJ databases">
        <title>Novel large sulfur bacteria in the metagenomes of groundwater-fed chemosynthetic microbial mats in the Lake Huron basin.</title>
        <authorList>
            <person name="Sharrar A.M."/>
            <person name="Flood B.E."/>
            <person name="Bailey J.V."/>
            <person name="Jones D.S."/>
            <person name="Biddanda B."/>
            <person name="Ruberg S.A."/>
            <person name="Marcus D.N."/>
            <person name="Dick G.J."/>
        </authorList>
    </citation>
    <scope>NUCLEOTIDE SEQUENCE [LARGE SCALE GENOMIC DNA]</scope>
    <source>
        <strain evidence="15">A8</strain>
    </source>
</reference>
<evidence type="ECO:0000256" key="3">
    <source>
        <dbReference type="ARBA" id="ARBA00022448"/>
    </source>
</evidence>
<dbReference type="Gene3D" id="3.55.50.30">
    <property type="match status" value="1"/>
</dbReference>
<feature type="domain" description="NolW-like" evidence="13">
    <location>
        <begin position="371"/>
        <end position="498"/>
    </location>
</feature>
<dbReference type="Pfam" id="PF00263">
    <property type="entry name" value="Secretin"/>
    <property type="match status" value="1"/>
</dbReference>
<dbReference type="PANTHER" id="PTHR30332:SF25">
    <property type="entry name" value="SECRETIN XPSD"/>
    <property type="match status" value="1"/>
</dbReference>
<dbReference type="InterPro" id="IPR050810">
    <property type="entry name" value="Bact_Secretion_Sys_Channel"/>
</dbReference>
<evidence type="ECO:0000256" key="4">
    <source>
        <dbReference type="ARBA" id="ARBA00022452"/>
    </source>
</evidence>
<dbReference type="InterPro" id="IPR049371">
    <property type="entry name" value="GspD-like_N0"/>
</dbReference>
<comment type="similarity">
    <text evidence="2">Belongs to the bacterial secretin family. GSP D subfamily.</text>
</comment>
<dbReference type="NCBIfam" id="TIGR02517">
    <property type="entry name" value="type_II_gspD"/>
    <property type="match status" value="1"/>
</dbReference>
<accession>A0A1Y1QRC9</accession>
<evidence type="ECO:0000256" key="11">
    <source>
        <dbReference type="SAM" id="MobiDB-lite"/>
    </source>
</evidence>
<evidence type="ECO:0000256" key="9">
    <source>
        <dbReference type="ARBA" id="ARBA00023237"/>
    </source>
</evidence>
<evidence type="ECO:0000259" key="14">
    <source>
        <dbReference type="Pfam" id="PF21305"/>
    </source>
</evidence>
<evidence type="ECO:0000313" key="15">
    <source>
        <dbReference type="EMBL" id="OQX11991.1"/>
    </source>
</evidence>
<dbReference type="InterPro" id="IPR004846">
    <property type="entry name" value="T2SS/T3SS_dom"/>
</dbReference>
<feature type="region of interest" description="Disordered" evidence="11">
    <location>
        <begin position="394"/>
        <end position="454"/>
    </location>
</feature>
<dbReference type="AlphaFoldDB" id="A0A1Y1QRC9"/>
<evidence type="ECO:0000256" key="1">
    <source>
        <dbReference type="ARBA" id="ARBA00004442"/>
    </source>
</evidence>
<evidence type="ECO:0000256" key="10">
    <source>
        <dbReference type="RuleBase" id="RU004004"/>
    </source>
</evidence>
<dbReference type="GO" id="GO:0015628">
    <property type="term" value="P:protein secretion by the type II secretion system"/>
    <property type="evidence" value="ECO:0007669"/>
    <property type="project" value="InterPro"/>
</dbReference>
<evidence type="ECO:0000256" key="7">
    <source>
        <dbReference type="ARBA" id="ARBA00022927"/>
    </source>
</evidence>